<dbReference type="InterPro" id="IPR023985">
    <property type="entry name" value="SDR_subfam_1"/>
</dbReference>
<dbReference type="NCBIfam" id="NF009467">
    <property type="entry name" value="PRK12826.1-3"/>
    <property type="match status" value="1"/>
</dbReference>
<dbReference type="Proteomes" id="UP000002027">
    <property type="component" value="Chromosome 2"/>
</dbReference>
<keyword evidence="6" id="KW-1185">Reference proteome</keyword>
<dbReference type="AlphaFoldDB" id="D1C8Y0"/>
<dbReference type="RefSeq" id="WP_012873309.1">
    <property type="nucleotide sequence ID" value="NC_013524.1"/>
</dbReference>
<dbReference type="FunFam" id="3.40.50.720:FF:000084">
    <property type="entry name" value="Short-chain dehydrogenase reductase"/>
    <property type="match status" value="1"/>
</dbReference>
<dbReference type="HOGENOM" id="CLU_010194_1_0_0"/>
<dbReference type="InterPro" id="IPR020904">
    <property type="entry name" value="Sc_DH/Rdtase_CS"/>
</dbReference>
<dbReference type="eggNOG" id="COG1028">
    <property type="taxonomic scope" value="Bacteria"/>
</dbReference>
<proteinExistence type="inferred from homology"/>
<accession>D1C8Y0</accession>
<dbReference type="PANTHER" id="PTHR42760">
    <property type="entry name" value="SHORT-CHAIN DEHYDROGENASES/REDUCTASES FAMILY MEMBER"/>
    <property type="match status" value="1"/>
</dbReference>
<evidence type="ECO:0000256" key="2">
    <source>
        <dbReference type="ARBA" id="ARBA00023002"/>
    </source>
</evidence>
<dbReference type="GO" id="GO:0016616">
    <property type="term" value="F:oxidoreductase activity, acting on the CH-OH group of donors, NAD or NADP as acceptor"/>
    <property type="evidence" value="ECO:0007669"/>
    <property type="project" value="TreeGrafter"/>
</dbReference>
<evidence type="ECO:0000256" key="4">
    <source>
        <dbReference type="RuleBase" id="RU000363"/>
    </source>
</evidence>
<dbReference type="PANTHER" id="PTHR42760:SF40">
    <property type="entry name" value="3-OXOACYL-[ACYL-CARRIER-PROTEIN] REDUCTASE, CHLOROPLASTIC"/>
    <property type="match status" value="1"/>
</dbReference>
<dbReference type="CDD" id="cd05233">
    <property type="entry name" value="SDR_c"/>
    <property type="match status" value="1"/>
</dbReference>
<reference evidence="5 6" key="2">
    <citation type="journal article" date="2010" name="Stand. Genomic Sci.">
        <title>Complete genome sequence of Desulfohalobium retbaense type strain (HR(100)).</title>
        <authorList>
            <person name="Spring S."/>
            <person name="Nolan M."/>
            <person name="Lapidus A."/>
            <person name="Glavina Del Rio T."/>
            <person name="Copeland A."/>
            <person name="Tice H."/>
            <person name="Cheng J.F."/>
            <person name="Lucas S."/>
            <person name="Land M."/>
            <person name="Chen F."/>
            <person name="Bruce D."/>
            <person name="Goodwin L."/>
            <person name="Pitluck S."/>
            <person name="Ivanova N."/>
            <person name="Mavromatis K."/>
            <person name="Mikhailova N."/>
            <person name="Pati A."/>
            <person name="Chen A."/>
            <person name="Palaniappan K."/>
            <person name="Hauser L."/>
            <person name="Chang Y.J."/>
            <person name="Jeffries C.D."/>
            <person name="Munk C."/>
            <person name="Kiss H."/>
            <person name="Chain P."/>
            <person name="Han C."/>
            <person name="Brettin T."/>
            <person name="Detter J.C."/>
            <person name="Schuler E."/>
            <person name="Goker M."/>
            <person name="Rohde M."/>
            <person name="Bristow J."/>
            <person name="Eisen J.A."/>
            <person name="Markowitz V."/>
            <person name="Hugenholtz P."/>
            <person name="Kyrpides N.C."/>
            <person name="Klenk H.P."/>
        </authorList>
    </citation>
    <scope>NUCLEOTIDE SEQUENCE [LARGE SCALE GENOMIC DNA]</scope>
    <source>
        <strain evidence="6">ATCC 49802 / DSM 20745 / S 6022</strain>
    </source>
</reference>
<dbReference type="Pfam" id="PF00106">
    <property type="entry name" value="adh_short"/>
    <property type="match status" value="1"/>
</dbReference>
<organism evidence="5 6">
    <name type="scientific">Sphaerobacter thermophilus (strain ATCC 49802 / DSM 20745 / KCCM 41009 / NCIMB 13125 / S 6022)</name>
    <dbReference type="NCBI Taxonomy" id="479434"/>
    <lineage>
        <taxon>Bacteria</taxon>
        <taxon>Pseudomonadati</taxon>
        <taxon>Thermomicrobiota</taxon>
        <taxon>Thermomicrobia</taxon>
        <taxon>Sphaerobacterales</taxon>
        <taxon>Sphaerobacterineae</taxon>
        <taxon>Sphaerobacteraceae</taxon>
        <taxon>Sphaerobacter</taxon>
    </lineage>
</organism>
<evidence type="ECO:0000313" key="5">
    <source>
        <dbReference type="EMBL" id="ACZ40273.1"/>
    </source>
</evidence>
<dbReference type="PROSITE" id="PS00061">
    <property type="entry name" value="ADH_SHORT"/>
    <property type="match status" value="1"/>
</dbReference>
<dbReference type="KEGG" id="sti:Sthe_2864"/>
<name>D1C8Y0_SPHTD</name>
<dbReference type="InterPro" id="IPR002347">
    <property type="entry name" value="SDR_fam"/>
</dbReference>
<dbReference type="SUPFAM" id="SSF51735">
    <property type="entry name" value="NAD(P)-binding Rossmann-fold domains"/>
    <property type="match status" value="1"/>
</dbReference>
<dbReference type="EMBL" id="CP001824">
    <property type="protein sequence ID" value="ACZ40273.1"/>
    <property type="molecule type" value="Genomic_DNA"/>
</dbReference>
<keyword evidence="2" id="KW-0560">Oxidoreductase</keyword>
<reference evidence="6" key="1">
    <citation type="submission" date="2009-11" db="EMBL/GenBank/DDBJ databases">
        <title>The complete chromosome 2 of Sphaerobacter thermophilus DSM 20745.</title>
        <authorList>
            <person name="Lucas S."/>
            <person name="Copeland A."/>
            <person name="Lapidus A."/>
            <person name="Glavina del Rio T."/>
            <person name="Dalin E."/>
            <person name="Tice H."/>
            <person name="Bruce D."/>
            <person name="Goodwin L."/>
            <person name="Pitluck S."/>
            <person name="Kyrpides N."/>
            <person name="Mavromatis K."/>
            <person name="Ivanova N."/>
            <person name="Mikhailova N."/>
            <person name="LaButti K.M."/>
            <person name="Clum A."/>
            <person name="Sun H.I."/>
            <person name="Brettin T."/>
            <person name="Detter J.C."/>
            <person name="Han C."/>
            <person name="Larimer F."/>
            <person name="Land M."/>
            <person name="Hauser L."/>
            <person name="Markowitz V."/>
            <person name="Cheng J.F."/>
            <person name="Hugenholtz P."/>
            <person name="Woyke T."/>
            <person name="Wu D."/>
            <person name="Steenblock K."/>
            <person name="Schneider S."/>
            <person name="Pukall R."/>
            <person name="Goeker M."/>
            <person name="Klenk H.P."/>
            <person name="Eisen J.A."/>
        </authorList>
    </citation>
    <scope>NUCLEOTIDE SEQUENCE [LARGE SCALE GENOMIC DNA]</scope>
    <source>
        <strain evidence="6">ATCC 49802 / DSM 20745 / S 6022</strain>
    </source>
</reference>
<keyword evidence="3" id="KW-0520">NAD</keyword>
<comment type="similarity">
    <text evidence="1 4">Belongs to the short-chain dehydrogenases/reductases (SDR) family.</text>
</comment>
<dbReference type="InterPro" id="IPR036291">
    <property type="entry name" value="NAD(P)-bd_dom_sf"/>
</dbReference>
<dbReference type="GO" id="GO:0030497">
    <property type="term" value="P:fatty acid elongation"/>
    <property type="evidence" value="ECO:0007669"/>
    <property type="project" value="TreeGrafter"/>
</dbReference>
<dbReference type="InParanoid" id="D1C8Y0"/>
<dbReference type="PRINTS" id="PR00081">
    <property type="entry name" value="GDHRDH"/>
</dbReference>
<dbReference type="OrthoDB" id="9775296at2"/>
<sequence length="278" mass="29626">MGKLDGKVAVITGGARGQGRSHAVTLAREGADIVICDIAAQIDTVPYPMATPADMEETVRLVEDLDRRCVAVQADVRDGAQMQAVVDRVLSEFGKVDILLANAGISSTSTVVDMTDEQWRDMIDTNLTGVFNSIRAVLPHMIERRSGRIVATASMAGRVGMPNIAHYVAAKWGVIGLVKSVAMEVAQYGITVNAVCPTTVNTPMIHNDATYKLFRPDLENPTADDALAAFSSLNVLPIPWVEPEDISNAILFLISDDARYITGTAVEVAAGMNASNAA</sequence>
<dbReference type="NCBIfam" id="TIGR03971">
    <property type="entry name" value="SDR_subfam_1"/>
    <property type="match status" value="1"/>
</dbReference>
<evidence type="ECO:0000313" key="6">
    <source>
        <dbReference type="Proteomes" id="UP000002027"/>
    </source>
</evidence>
<dbReference type="STRING" id="479434.Sthe_2864"/>
<dbReference type="Gene3D" id="3.40.50.720">
    <property type="entry name" value="NAD(P)-binding Rossmann-like Domain"/>
    <property type="match status" value="1"/>
</dbReference>
<gene>
    <name evidence="5" type="ordered locus">Sthe_2864</name>
</gene>
<evidence type="ECO:0000256" key="3">
    <source>
        <dbReference type="ARBA" id="ARBA00023027"/>
    </source>
</evidence>
<protein>
    <submittedName>
        <fullName evidence="5">Short-chain dehydrogenase/reductase SDR</fullName>
    </submittedName>
</protein>
<dbReference type="PRINTS" id="PR00080">
    <property type="entry name" value="SDRFAMILY"/>
</dbReference>
<evidence type="ECO:0000256" key="1">
    <source>
        <dbReference type="ARBA" id="ARBA00006484"/>
    </source>
</evidence>